<dbReference type="Proteomes" id="UP000556700">
    <property type="component" value="Unassembled WGS sequence"/>
</dbReference>
<evidence type="ECO:0000256" key="1">
    <source>
        <dbReference type="SAM" id="Phobius"/>
    </source>
</evidence>
<dbReference type="AlphaFoldDB" id="A0A6V6Z540"/>
<name>A0A6V6Z540_9FLAO</name>
<keyword evidence="1" id="KW-0812">Transmembrane</keyword>
<accession>A0A6V6Z540</accession>
<dbReference type="EMBL" id="CAIJDO010000167">
    <property type="protein sequence ID" value="CAD0006062.1"/>
    <property type="molecule type" value="Genomic_DNA"/>
</dbReference>
<organism evidence="2 3">
    <name type="scientific">Flavobacterium chungangense</name>
    <dbReference type="NCBI Taxonomy" id="554283"/>
    <lineage>
        <taxon>Bacteria</taxon>
        <taxon>Pseudomonadati</taxon>
        <taxon>Bacteroidota</taxon>
        <taxon>Flavobacteriia</taxon>
        <taxon>Flavobacteriales</taxon>
        <taxon>Flavobacteriaceae</taxon>
        <taxon>Flavobacterium</taxon>
    </lineage>
</organism>
<sequence length="332" mass="38700">MNYHDHKNAIKLSFPELELHLLDESEFQSFKNENFAKQYINSCIELCNNASDKLEININFGVKYDYSSNAQATVKGKRGVILLNLGLIEKLESIISDSIEIFSMENVSRLTIQENDKTELKALLSDLCFSYIFYHELAHILQLTNASSDGYHNFQELYIYENKFDVRKHLYEIDADNFGICMSMSKLIDYASNKNYPISTVLIFNLLTLFVFSIANIIIEFSKNQFNDIYYKSHSHPHPLIRIVKCSERIVSFASDNLNIKEELSYVVLQRSVTMMSQIQYSNGVIDYLKLLQDNISDIEIYNNEIEVLNESYRELIRFRIQKLFNSLLISK</sequence>
<keyword evidence="1" id="KW-1133">Transmembrane helix</keyword>
<evidence type="ECO:0000313" key="2">
    <source>
        <dbReference type="EMBL" id="CAD0006062.1"/>
    </source>
</evidence>
<comment type="caution">
    <text evidence="2">The sequence shown here is derived from an EMBL/GenBank/DDBJ whole genome shotgun (WGS) entry which is preliminary data.</text>
</comment>
<feature type="transmembrane region" description="Helical" evidence="1">
    <location>
        <begin position="196"/>
        <end position="219"/>
    </location>
</feature>
<dbReference type="RefSeq" id="WP_031454488.1">
    <property type="nucleotide sequence ID" value="NZ_CAIJDO010000167.1"/>
</dbReference>
<protein>
    <submittedName>
        <fullName evidence="2">Uncharacterized protein</fullName>
    </submittedName>
</protein>
<keyword evidence="3" id="KW-1185">Reference proteome</keyword>
<proteinExistence type="predicted"/>
<reference evidence="2 3" key="1">
    <citation type="submission" date="2020-06" db="EMBL/GenBank/DDBJ databases">
        <authorList>
            <person name="Criscuolo A."/>
        </authorList>
    </citation>
    <scope>NUCLEOTIDE SEQUENCE [LARGE SCALE GENOMIC DNA]</scope>
    <source>
        <strain evidence="3">CIP 110025</strain>
    </source>
</reference>
<gene>
    <name evidence="2" type="ORF">FLACHUCJ7_02666</name>
</gene>
<keyword evidence="1" id="KW-0472">Membrane</keyword>
<evidence type="ECO:0000313" key="3">
    <source>
        <dbReference type="Proteomes" id="UP000556700"/>
    </source>
</evidence>